<evidence type="ECO:0000313" key="2">
    <source>
        <dbReference type="Proteomes" id="UP001567538"/>
    </source>
</evidence>
<keyword evidence="2" id="KW-1185">Reference proteome</keyword>
<name>A0ABD1G6K7_SALDI</name>
<accession>A0ABD1G6K7</accession>
<gene>
    <name evidence="1" type="ORF">AAHA92_24192</name>
</gene>
<protein>
    <submittedName>
        <fullName evidence="1">Uncharacterized protein</fullName>
    </submittedName>
</protein>
<evidence type="ECO:0000313" key="1">
    <source>
        <dbReference type="EMBL" id="KAL1539745.1"/>
    </source>
</evidence>
<organism evidence="1 2">
    <name type="scientific">Salvia divinorum</name>
    <name type="common">Maria pastora</name>
    <name type="synonym">Diviner's sage</name>
    <dbReference type="NCBI Taxonomy" id="28513"/>
    <lineage>
        <taxon>Eukaryota</taxon>
        <taxon>Viridiplantae</taxon>
        <taxon>Streptophyta</taxon>
        <taxon>Embryophyta</taxon>
        <taxon>Tracheophyta</taxon>
        <taxon>Spermatophyta</taxon>
        <taxon>Magnoliopsida</taxon>
        <taxon>eudicotyledons</taxon>
        <taxon>Gunneridae</taxon>
        <taxon>Pentapetalae</taxon>
        <taxon>asterids</taxon>
        <taxon>lamiids</taxon>
        <taxon>Lamiales</taxon>
        <taxon>Lamiaceae</taxon>
        <taxon>Nepetoideae</taxon>
        <taxon>Mentheae</taxon>
        <taxon>Salviinae</taxon>
        <taxon>Salvia</taxon>
        <taxon>Salvia subgen. Calosphace</taxon>
    </lineage>
</organism>
<comment type="caution">
    <text evidence="1">The sequence shown here is derived from an EMBL/GenBank/DDBJ whole genome shotgun (WGS) entry which is preliminary data.</text>
</comment>
<reference evidence="1 2" key="1">
    <citation type="submission" date="2024-06" db="EMBL/GenBank/DDBJ databases">
        <title>A chromosome level genome sequence of Diviner's sage (Salvia divinorum).</title>
        <authorList>
            <person name="Ford S.A."/>
            <person name="Ro D.-K."/>
            <person name="Ness R.W."/>
            <person name="Phillips M.A."/>
        </authorList>
    </citation>
    <scope>NUCLEOTIDE SEQUENCE [LARGE SCALE GENOMIC DNA]</scope>
    <source>
        <strain evidence="1">SAF-2024a</strain>
        <tissue evidence="1">Leaf</tissue>
    </source>
</reference>
<dbReference type="EMBL" id="JBEAFC010000009">
    <property type="protein sequence ID" value="KAL1539745.1"/>
    <property type="molecule type" value="Genomic_DNA"/>
</dbReference>
<dbReference type="Proteomes" id="UP001567538">
    <property type="component" value="Unassembled WGS sequence"/>
</dbReference>
<sequence>MLKHWCAWNYISLISDLHISGTGISCLAGDIWFYLYPFPYWSLVPWILEIVDYMKLFPVSACSCSRWNKNTSGGHSSISYHH</sequence>
<proteinExistence type="predicted"/>
<dbReference type="AlphaFoldDB" id="A0ABD1G6K7"/>